<comment type="caution">
    <text evidence="4">The sequence shown here is derived from an EMBL/GenBank/DDBJ whole genome shotgun (WGS) entry which is preliminary data.</text>
</comment>
<dbReference type="EMBL" id="JACRWC010000111">
    <property type="protein sequence ID" value="MBC6000212.1"/>
    <property type="molecule type" value="Genomic_DNA"/>
</dbReference>
<dbReference type="InterPro" id="IPR015422">
    <property type="entry name" value="PyrdxlP-dep_Trfase_small"/>
</dbReference>
<dbReference type="PANTHER" id="PTHR11601:SF50">
    <property type="entry name" value="CYSTEINE DESULFURASE ISCS 2-RELATED"/>
    <property type="match status" value="1"/>
</dbReference>
<dbReference type="GO" id="GO:0003824">
    <property type="term" value="F:catalytic activity"/>
    <property type="evidence" value="ECO:0007669"/>
    <property type="project" value="UniProtKB-ARBA"/>
</dbReference>
<feature type="domain" description="Aminotransferase class V" evidence="3">
    <location>
        <begin position="2"/>
        <end position="367"/>
    </location>
</feature>
<evidence type="ECO:0000256" key="1">
    <source>
        <dbReference type="ARBA" id="ARBA00001933"/>
    </source>
</evidence>
<keyword evidence="2" id="KW-0663">Pyridoxal phosphate</keyword>
<dbReference type="InterPro" id="IPR015424">
    <property type="entry name" value="PyrdxlP-dep_Trfase"/>
</dbReference>
<dbReference type="SUPFAM" id="SSF53383">
    <property type="entry name" value="PLP-dependent transferases"/>
    <property type="match status" value="1"/>
</dbReference>
<dbReference type="PANTHER" id="PTHR11601">
    <property type="entry name" value="CYSTEINE DESULFURYLASE FAMILY MEMBER"/>
    <property type="match status" value="1"/>
</dbReference>
<evidence type="ECO:0000259" key="3">
    <source>
        <dbReference type="Pfam" id="PF00266"/>
    </source>
</evidence>
<sequence length="387" mass="42211">MIYIDNSATTKQYPQVTETMMKYMEEYFGNPSSMYQLGLDSEKAVKHARKQVEEAMGAGNGTLIFTSGGTEADNTAIFGAARALRRRGNRIITSAVEHPAVLECCKRLEQDGYDVVYVGVDDKCRLDLERLEDAIDENTILVSLMQVNNEAGTIMPVDAVKDLMKKKNAPGWFHCDAVQSFGKLQVPESADLISVSSHKIHGPKGAGALFVRKGIHLPALIEGGGQEHGNRSGTENVPAITGFGTAAELSAKDRDEECQRVSVMRRALLKGLKDNLEDLIINSVEEDGVASGQCCSSILNISFLGTRGEVLLHTLEQDGIYVSTGSACSSNKKGQSHVLGAMGLKDREIEGALRFSFGRFNEIDEMEIVVDKVTAAVKRFRRLGSFR</sequence>
<reference evidence="4" key="1">
    <citation type="submission" date="2020-08" db="EMBL/GenBank/DDBJ databases">
        <authorList>
            <person name="Liu C."/>
            <person name="Sun Q."/>
        </authorList>
    </citation>
    <scope>NUCLEOTIDE SEQUENCE</scope>
    <source>
        <strain evidence="4">BX16</strain>
    </source>
</reference>
<dbReference type="InterPro" id="IPR016454">
    <property type="entry name" value="Cysteine_dSase"/>
</dbReference>
<dbReference type="Proteomes" id="UP000644115">
    <property type="component" value="Unassembled WGS sequence"/>
</dbReference>
<dbReference type="Gene3D" id="3.40.640.10">
    <property type="entry name" value="Type I PLP-dependent aspartate aminotransferase-like (Major domain)"/>
    <property type="match status" value="1"/>
</dbReference>
<dbReference type="RefSeq" id="WP_249287531.1">
    <property type="nucleotide sequence ID" value="NZ_JACRWC010000111.1"/>
</dbReference>
<evidence type="ECO:0000313" key="5">
    <source>
        <dbReference type="Proteomes" id="UP000644115"/>
    </source>
</evidence>
<accession>A0A923NGK2</accession>
<dbReference type="Pfam" id="PF00266">
    <property type="entry name" value="Aminotran_5"/>
    <property type="match status" value="1"/>
</dbReference>
<gene>
    <name evidence="4" type="ORF">H8876_09395</name>
</gene>
<name>A0A923NGK2_9FIRM</name>
<comment type="cofactor">
    <cofactor evidence="1">
        <name>pyridoxal 5'-phosphate</name>
        <dbReference type="ChEBI" id="CHEBI:597326"/>
    </cofactor>
</comment>
<dbReference type="AlphaFoldDB" id="A0A923NGK2"/>
<evidence type="ECO:0000256" key="2">
    <source>
        <dbReference type="ARBA" id="ARBA00022898"/>
    </source>
</evidence>
<protein>
    <submittedName>
        <fullName evidence="4">Cysteine desulfurase</fullName>
    </submittedName>
</protein>
<keyword evidence="5" id="KW-1185">Reference proteome</keyword>
<evidence type="ECO:0000313" key="4">
    <source>
        <dbReference type="EMBL" id="MBC6000212.1"/>
    </source>
</evidence>
<dbReference type="Gene3D" id="1.10.260.50">
    <property type="match status" value="1"/>
</dbReference>
<proteinExistence type="predicted"/>
<dbReference type="Gene3D" id="3.90.1150.10">
    <property type="entry name" value="Aspartate Aminotransferase, domain 1"/>
    <property type="match status" value="1"/>
</dbReference>
<dbReference type="InterPro" id="IPR000192">
    <property type="entry name" value="Aminotrans_V_dom"/>
</dbReference>
<dbReference type="InterPro" id="IPR015421">
    <property type="entry name" value="PyrdxlP-dep_Trfase_major"/>
</dbReference>
<dbReference type="PIRSF" id="PIRSF005572">
    <property type="entry name" value="NifS"/>
    <property type="match status" value="1"/>
</dbReference>
<organism evidence="4 5">
    <name type="scientific">Lentihominibacter faecis</name>
    <dbReference type="NCBI Taxonomy" id="2764712"/>
    <lineage>
        <taxon>Bacteria</taxon>
        <taxon>Bacillati</taxon>
        <taxon>Bacillota</taxon>
        <taxon>Clostridia</taxon>
        <taxon>Peptostreptococcales</taxon>
        <taxon>Anaerovoracaceae</taxon>
        <taxon>Lentihominibacter</taxon>
    </lineage>
</organism>